<dbReference type="AlphaFoldDB" id="A0A8S1IMS8"/>
<reference evidence="12" key="1">
    <citation type="submission" date="2020-12" db="EMBL/GenBank/DDBJ databases">
        <authorList>
            <person name="Iha C."/>
        </authorList>
    </citation>
    <scope>NUCLEOTIDE SEQUENCE</scope>
</reference>
<evidence type="ECO:0000313" key="13">
    <source>
        <dbReference type="Proteomes" id="UP000708148"/>
    </source>
</evidence>
<evidence type="ECO:0000256" key="7">
    <source>
        <dbReference type="ARBA" id="ARBA00022801"/>
    </source>
</evidence>
<evidence type="ECO:0000256" key="8">
    <source>
        <dbReference type="ARBA" id="ARBA00022833"/>
    </source>
</evidence>
<evidence type="ECO:0000256" key="2">
    <source>
        <dbReference type="ARBA" id="ARBA00004613"/>
    </source>
</evidence>
<comment type="cofactor">
    <cofactor evidence="1">
        <name>Zn(2+)</name>
        <dbReference type="ChEBI" id="CHEBI:29105"/>
    </cofactor>
</comment>
<dbReference type="CDD" id="cd00055">
    <property type="entry name" value="EGF_Lam"/>
    <property type="match status" value="1"/>
</dbReference>
<keyword evidence="10" id="KW-1015">Disulfide bond</keyword>
<dbReference type="EMBL" id="CAJHUC010000051">
    <property type="protein sequence ID" value="CAD7694685.1"/>
    <property type="molecule type" value="Genomic_DNA"/>
</dbReference>
<accession>A0A8S1IMS8</accession>
<comment type="subcellular location">
    <subcellularLocation>
        <location evidence="2">Secreted</location>
    </subcellularLocation>
</comment>
<dbReference type="Pfam" id="PF17973">
    <property type="entry name" value="bMG10"/>
    <property type="match status" value="1"/>
</dbReference>
<protein>
    <recommendedName>
        <fullName evidence="11">EGF-like domain-containing protein</fullName>
    </recommendedName>
</protein>
<dbReference type="PANTHER" id="PTHR13062:SF12">
    <property type="entry name" value="ALPHA-2-MACROGLOBULIN DOMAIN-CONTAINING PROTEIN"/>
    <property type="match status" value="1"/>
</dbReference>
<keyword evidence="8" id="KW-0862">Zinc</keyword>
<name>A0A8S1IMS8_9CHLO</name>
<feature type="disulfide bond" evidence="10">
    <location>
        <begin position="1038"/>
        <end position="1047"/>
    </location>
</feature>
<dbReference type="PROSITE" id="PS00022">
    <property type="entry name" value="EGF_1"/>
    <property type="match status" value="1"/>
</dbReference>
<dbReference type="GO" id="GO:0008237">
    <property type="term" value="F:metallopeptidase activity"/>
    <property type="evidence" value="ECO:0007669"/>
    <property type="project" value="UniProtKB-KW"/>
</dbReference>
<keyword evidence="4" id="KW-0645">Protease</keyword>
<dbReference type="InterPro" id="IPR001599">
    <property type="entry name" value="Macroglobln_a2"/>
</dbReference>
<dbReference type="OrthoDB" id="543368at2759"/>
<dbReference type="InterPro" id="IPR000742">
    <property type="entry name" value="EGF"/>
</dbReference>
<evidence type="ECO:0000313" key="12">
    <source>
        <dbReference type="EMBL" id="CAD7694685.1"/>
    </source>
</evidence>
<keyword evidence="7" id="KW-0378">Hydrolase</keyword>
<sequence length="1053" mass="111658">MPQTQTVRQDITVGQDLRVDIELSLPELSTPANEATPVLRPQESTAIEVSIKACGSQNDNETCALKADEAVEFTVMAIDKAILELVPHGLRDVAADYVFNLGLSFDVASSSDILHAPGAITGLVEKFVREQEENPWASIDSELLTPGSGYFGYYDDVYDSYDYFDDELAEFGTGAVAFAVASGGAAPESATVAKSVARTAPAPPPFAPAPSADAEVESAGASGGAGAALRSQADFMATPLFVTVNATDNGSGAVNFTAPDNLGTFVVRAYAATDKARFGSVETEVIVRRKLSLTPSAPRIVRVGDAFEAGVIVTISGGSVSDVPITMDLKLEDKSQELLSLTTESERQIVTDADGQAEVRFGLQAEALGEAKFIISAGDGSGSGDALELELPILGLQDPVTVATSFAIQAAENETATAVEGLDLPAALPGTGGIELQAGVGRLPAVLANARQIMEANVNHTCPHDGSLELVHTVVPAALQMYSLYTPDEDEEQDRATEALLATSGANFSLALQNLAVDNLTHSEFGLRWWIACPPLRPRMGPLRSASIYLNAHAVWLLDSLQDLLESTDQQVFLEGAGALRKLSDEHWRPALATQLVRDAQESRSRRFFPGPIRLSTVALARLGLGRDWAPPEGTEPQIVDDISMERLDREFGKLDMESRAYVALIHLRNQSEAGDELVARAIDEWTSNFRVGGRTAYIATCNGCATPMGLKGNALVLLTMTRAGQAVGPFREKLANYVASPPAGRYAYFADYIEKIVAMLALGEYDLARGSADPDLGLVVTSGDVELLQAEFTSPQSPMVVTGTSWSVLNQPPAPLEFSVDGKGEVTIAALLNFVPAEPLPFPTYRGIYVEQAIQLVNGSSQFDEPMGAPLSTVPLGSIVIVTIQITTPDALDATTVRILMPGGLEPVDPNIEGDSFGVCALPFFGVFSSFPYFNCPDQETLPSVVTFRYNRLRAGTHVMRVRAVAATPGVFGLPPTAAFVNSQPELMGLSPAGSFEVCDGEGCEAVPLGPARTPKACPQDCNNNGLCDLDKGTCLCFEGFTGDACGAFVET</sequence>
<organism evidence="12 13">
    <name type="scientific">Ostreobium quekettii</name>
    <dbReference type="NCBI Taxonomy" id="121088"/>
    <lineage>
        <taxon>Eukaryota</taxon>
        <taxon>Viridiplantae</taxon>
        <taxon>Chlorophyta</taxon>
        <taxon>core chlorophytes</taxon>
        <taxon>Ulvophyceae</taxon>
        <taxon>TCBD clade</taxon>
        <taxon>Bryopsidales</taxon>
        <taxon>Ostreobineae</taxon>
        <taxon>Ostreobiaceae</taxon>
        <taxon>Ostreobium</taxon>
    </lineage>
</organism>
<keyword evidence="6" id="KW-0732">Signal</keyword>
<evidence type="ECO:0000256" key="3">
    <source>
        <dbReference type="ARBA" id="ARBA00022525"/>
    </source>
</evidence>
<dbReference type="Gene3D" id="2.10.25.10">
    <property type="entry name" value="Laminin"/>
    <property type="match status" value="1"/>
</dbReference>
<feature type="disulfide bond" evidence="10">
    <location>
        <begin position="1019"/>
        <end position="1029"/>
    </location>
</feature>
<gene>
    <name evidence="12" type="ORF">OSTQU699_LOCUS47</name>
</gene>
<keyword evidence="9" id="KW-0482">Metalloprotease</keyword>
<evidence type="ECO:0000256" key="4">
    <source>
        <dbReference type="ARBA" id="ARBA00022670"/>
    </source>
</evidence>
<dbReference type="SMART" id="SM01360">
    <property type="entry name" value="A2M"/>
    <property type="match status" value="1"/>
</dbReference>
<dbReference type="PROSITE" id="PS01186">
    <property type="entry name" value="EGF_2"/>
    <property type="match status" value="1"/>
</dbReference>
<dbReference type="Pfam" id="PF23106">
    <property type="entry name" value="EGF_Teneurin"/>
    <property type="match status" value="1"/>
</dbReference>
<dbReference type="GO" id="GO:0046872">
    <property type="term" value="F:metal ion binding"/>
    <property type="evidence" value="ECO:0007669"/>
    <property type="project" value="UniProtKB-KW"/>
</dbReference>
<dbReference type="GO" id="GO:0005576">
    <property type="term" value="C:extracellular region"/>
    <property type="evidence" value="ECO:0007669"/>
    <property type="project" value="UniProtKB-SubCell"/>
</dbReference>
<feature type="domain" description="EGF-like" evidence="11">
    <location>
        <begin position="1015"/>
        <end position="1048"/>
    </location>
</feature>
<dbReference type="InterPro" id="IPR041246">
    <property type="entry name" value="Bact_MG10"/>
</dbReference>
<dbReference type="InterPro" id="IPR002049">
    <property type="entry name" value="LE_dom"/>
</dbReference>
<evidence type="ECO:0000259" key="11">
    <source>
        <dbReference type="PROSITE" id="PS50026"/>
    </source>
</evidence>
<evidence type="ECO:0000256" key="5">
    <source>
        <dbReference type="ARBA" id="ARBA00022723"/>
    </source>
</evidence>
<evidence type="ECO:0000256" key="10">
    <source>
        <dbReference type="PROSITE-ProRule" id="PRU00076"/>
    </source>
</evidence>
<dbReference type="Pfam" id="PF00207">
    <property type="entry name" value="A2M"/>
    <property type="match status" value="1"/>
</dbReference>
<proteinExistence type="predicted"/>
<dbReference type="Proteomes" id="UP000708148">
    <property type="component" value="Unassembled WGS sequence"/>
</dbReference>
<evidence type="ECO:0000256" key="6">
    <source>
        <dbReference type="ARBA" id="ARBA00022729"/>
    </source>
</evidence>
<keyword evidence="5" id="KW-0479">Metal-binding</keyword>
<dbReference type="GO" id="GO:0004866">
    <property type="term" value="F:endopeptidase inhibitor activity"/>
    <property type="evidence" value="ECO:0007669"/>
    <property type="project" value="InterPro"/>
</dbReference>
<dbReference type="PROSITE" id="PS50026">
    <property type="entry name" value="EGF_3"/>
    <property type="match status" value="1"/>
</dbReference>
<evidence type="ECO:0000256" key="1">
    <source>
        <dbReference type="ARBA" id="ARBA00001947"/>
    </source>
</evidence>
<evidence type="ECO:0000256" key="9">
    <source>
        <dbReference type="ARBA" id="ARBA00023049"/>
    </source>
</evidence>
<keyword evidence="3" id="KW-0964">Secreted</keyword>
<keyword evidence="10" id="KW-0245">EGF-like domain</keyword>
<keyword evidence="13" id="KW-1185">Reference proteome</keyword>
<comment type="caution">
    <text evidence="12">The sequence shown here is derived from an EMBL/GenBank/DDBJ whole genome shotgun (WGS) entry which is preliminary data.</text>
</comment>
<comment type="caution">
    <text evidence="10">Lacks conserved residue(s) required for the propagation of feature annotation.</text>
</comment>
<dbReference type="PANTHER" id="PTHR13062">
    <property type="entry name" value="COLLAGENASE"/>
    <property type="match status" value="1"/>
</dbReference>
<dbReference type="GO" id="GO:0006508">
    <property type="term" value="P:proteolysis"/>
    <property type="evidence" value="ECO:0007669"/>
    <property type="project" value="UniProtKB-KW"/>
</dbReference>